<evidence type="ECO:0000256" key="2">
    <source>
        <dbReference type="ARBA" id="ARBA00022692"/>
    </source>
</evidence>
<dbReference type="PROSITE" id="PS50262">
    <property type="entry name" value="G_PROTEIN_RECEP_F1_2"/>
    <property type="match status" value="1"/>
</dbReference>
<dbReference type="CDD" id="cd00637">
    <property type="entry name" value="7tm_classA_rhodopsin-like"/>
    <property type="match status" value="1"/>
</dbReference>
<proteinExistence type="predicted"/>
<dbReference type="SUPFAM" id="SSF81321">
    <property type="entry name" value="Family A G protein-coupled receptor-like"/>
    <property type="match status" value="1"/>
</dbReference>
<feature type="transmembrane region" description="Helical" evidence="5">
    <location>
        <begin position="125"/>
        <end position="147"/>
    </location>
</feature>
<feature type="transmembrane region" description="Helical" evidence="5">
    <location>
        <begin position="223"/>
        <end position="242"/>
    </location>
</feature>
<dbReference type="WBParaSite" id="PSAMB.scaffold3size181960.g479.t1">
    <property type="protein sequence ID" value="PSAMB.scaffold3size181960.g479.t1"/>
    <property type="gene ID" value="PSAMB.scaffold3size181960.g479"/>
</dbReference>
<sequence length="448" mass="51461">MNREWLSSRRNDSHTTDHNASVLIFLLNPAALASSDSELSGSIQLLLTISCALWWFVVVSCAISLPFYWYAFWALWRQRHRWRHWQLIILSIILADTIMLCVMFSSLLIAKYFHDLEIGPILCKAMVFSTNVAAFFTNWCWVLIWGRRFLAIYQPLRQFRYKRSSRKTITSILLALLVVAVVVQVWGILFTTEYNVDGMVYCELDHALTSYATIKWVVLAETVVGYGVPFLLIVLADALVLYRAFGPDLFTTVTSEQLSNSSGSGIRNNSGVPIQWDTAKIISEHRMKERVKRKHSLILRCVMAASLDMLFNLPDYSIQIIDNFISLREDPDYMRLYYSLEAATYVLYFLQYPMIAVYIRWLLEDYKSQSDRSNKRKEVSYSDNLLANLVSSKSSTDKYKRDVCPCLPPHLLEHRDLHRGRSRSVEGSSSLLSVNCSSSLLQGSLSVT</sequence>
<feature type="transmembrane region" description="Helical" evidence="5">
    <location>
        <begin position="342"/>
        <end position="363"/>
    </location>
</feature>
<evidence type="ECO:0000313" key="7">
    <source>
        <dbReference type="Proteomes" id="UP000887566"/>
    </source>
</evidence>
<feature type="domain" description="G-protein coupled receptors family 1 profile" evidence="6">
    <location>
        <begin position="67"/>
        <end position="356"/>
    </location>
</feature>
<feature type="transmembrane region" description="Helical" evidence="5">
    <location>
        <begin position="87"/>
        <end position="113"/>
    </location>
</feature>
<protein>
    <submittedName>
        <fullName evidence="8">G-protein coupled receptors family 1 profile domain-containing protein</fullName>
    </submittedName>
</protein>
<keyword evidence="4 5" id="KW-0472">Membrane</keyword>
<evidence type="ECO:0000256" key="5">
    <source>
        <dbReference type="SAM" id="Phobius"/>
    </source>
</evidence>
<dbReference type="GO" id="GO:0004930">
    <property type="term" value="F:G protein-coupled receptor activity"/>
    <property type="evidence" value="ECO:0007669"/>
    <property type="project" value="InterPro"/>
</dbReference>
<accession>A0A914WIX8</accession>
<dbReference type="Pfam" id="PF00001">
    <property type="entry name" value="7tm_1"/>
    <property type="match status" value="1"/>
</dbReference>
<dbReference type="Proteomes" id="UP000887566">
    <property type="component" value="Unplaced"/>
</dbReference>
<keyword evidence="7" id="KW-1185">Reference proteome</keyword>
<dbReference type="PANTHER" id="PTHR24224:SF1">
    <property type="entry name" value="G-PROTEIN COUPLED RECEPTORS FAMILY 1 PROFILE DOMAIN-CONTAINING PROTEIN"/>
    <property type="match status" value="1"/>
</dbReference>
<feature type="transmembrane region" description="Helical" evidence="5">
    <location>
        <begin position="297"/>
        <end position="314"/>
    </location>
</feature>
<reference evidence="8" key="1">
    <citation type="submission" date="2022-11" db="UniProtKB">
        <authorList>
            <consortium name="WormBaseParasite"/>
        </authorList>
    </citation>
    <scope>IDENTIFICATION</scope>
</reference>
<keyword evidence="2 5" id="KW-0812">Transmembrane</keyword>
<dbReference type="Gene3D" id="1.20.1070.10">
    <property type="entry name" value="Rhodopsin 7-helix transmembrane proteins"/>
    <property type="match status" value="1"/>
</dbReference>
<feature type="transmembrane region" description="Helical" evidence="5">
    <location>
        <begin position="45"/>
        <end position="75"/>
    </location>
</feature>
<organism evidence="7 8">
    <name type="scientific">Plectus sambesii</name>
    <dbReference type="NCBI Taxonomy" id="2011161"/>
    <lineage>
        <taxon>Eukaryota</taxon>
        <taxon>Metazoa</taxon>
        <taxon>Ecdysozoa</taxon>
        <taxon>Nematoda</taxon>
        <taxon>Chromadorea</taxon>
        <taxon>Plectida</taxon>
        <taxon>Plectina</taxon>
        <taxon>Plectoidea</taxon>
        <taxon>Plectidae</taxon>
        <taxon>Plectus</taxon>
    </lineage>
</organism>
<dbReference type="PANTHER" id="PTHR24224">
    <property type="entry name" value="CARDIOACCELERATORY PEPTIDE RECEPTOR-RELATED"/>
    <property type="match status" value="1"/>
</dbReference>
<name>A0A914WIX8_9BILA</name>
<evidence type="ECO:0000256" key="1">
    <source>
        <dbReference type="ARBA" id="ARBA00004370"/>
    </source>
</evidence>
<dbReference type="GO" id="GO:0016020">
    <property type="term" value="C:membrane"/>
    <property type="evidence" value="ECO:0007669"/>
    <property type="project" value="UniProtKB-SubCell"/>
</dbReference>
<comment type="subcellular location">
    <subcellularLocation>
        <location evidence="1">Membrane</location>
    </subcellularLocation>
</comment>
<evidence type="ECO:0000256" key="4">
    <source>
        <dbReference type="ARBA" id="ARBA00023136"/>
    </source>
</evidence>
<dbReference type="AlphaFoldDB" id="A0A914WIX8"/>
<evidence type="ECO:0000256" key="3">
    <source>
        <dbReference type="ARBA" id="ARBA00022989"/>
    </source>
</evidence>
<evidence type="ECO:0000313" key="8">
    <source>
        <dbReference type="WBParaSite" id="PSAMB.scaffold3size181960.g479.t1"/>
    </source>
</evidence>
<evidence type="ECO:0000259" key="6">
    <source>
        <dbReference type="PROSITE" id="PS50262"/>
    </source>
</evidence>
<feature type="transmembrane region" description="Helical" evidence="5">
    <location>
        <begin position="168"/>
        <end position="189"/>
    </location>
</feature>
<keyword evidence="3 5" id="KW-1133">Transmembrane helix</keyword>
<dbReference type="InterPro" id="IPR052665">
    <property type="entry name" value="Neuropeptide-GPCR"/>
</dbReference>
<dbReference type="InterPro" id="IPR000276">
    <property type="entry name" value="GPCR_Rhodpsn"/>
</dbReference>
<dbReference type="InterPro" id="IPR017452">
    <property type="entry name" value="GPCR_Rhodpsn_7TM"/>
</dbReference>